<dbReference type="InterPro" id="IPR036188">
    <property type="entry name" value="FAD/NAD-bd_sf"/>
</dbReference>
<feature type="domain" description="Amine oxidase" evidence="7">
    <location>
        <begin position="13"/>
        <end position="486"/>
    </location>
</feature>
<keyword evidence="3 5" id="KW-0125">Carotenoid biosynthesis</keyword>
<evidence type="ECO:0000256" key="6">
    <source>
        <dbReference type="SAM" id="SignalP"/>
    </source>
</evidence>
<dbReference type="EC" id="1.14.99.-" evidence="8"/>
<sequence>MSKTKVLVIGSGFAGLSAATHLAHAGYEVHVLEKNATPGGRARQFTEAGFTFDMGPSWYWMPDVFEKYFRTFNKSTADYYDLVRLDPSYTVIFGKEDFMAIPAQMAGLNALFESLEPGSSHQLQKFLAQAAYKYEVGINQLVYQPSRSVKEFLSPKLLWDVLRLDVFKSIHTHLRQYFHHEKLLKLLEFPVLFLGALPENTPALYSLMNYADMSLGTWYPQGGMFKIVAGMVQLAEEKGVQFHYNQNVQSIEVKAGQAHQVTTTTDVFSADVVLAGADYHHVEQQLLAPEFRSYTSGYWENRVLAPSSLIFYLGINKRLQNLTHHNLFFDEEFGPHAREIYETPRWPAKPLFYVSAPSQTDNTVAPDGCENLFILMPVAPGLVDTEEIREKYYHLIMDRLEKLTGQTIRDAVVVKRSYAHADFVSDYNAFKGNAYGLANTLRQTALLKPSLKSKKVKNLFYTGQLTVPGPGVPPSLISGQVVADEIRKEFSLIKN</sequence>
<dbReference type="SUPFAM" id="SSF51905">
    <property type="entry name" value="FAD/NAD(P)-binding domain"/>
    <property type="match status" value="1"/>
</dbReference>
<dbReference type="InterPro" id="IPR014105">
    <property type="entry name" value="Carotenoid/retinoid_OxRdtase"/>
</dbReference>
<proteinExistence type="inferred from homology"/>
<feature type="chain" id="PRO_5026739368" evidence="6">
    <location>
        <begin position="26"/>
        <end position="495"/>
    </location>
</feature>
<accession>A0A6J4I0K9</accession>
<evidence type="ECO:0000313" key="8">
    <source>
        <dbReference type="EMBL" id="CAA9236776.1"/>
    </source>
</evidence>
<evidence type="ECO:0000256" key="4">
    <source>
        <dbReference type="ARBA" id="ARBA00023002"/>
    </source>
</evidence>
<gene>
    <name evidence="8" type="ORF">AVDCRST_MAG95-1246</name>
</gene>
<dbReference type="PANTHER" id="PTHR43734">
    <property type="entry name" value="PHYTOENE DESATURASE"/>
    <property type="match status" value="1"/>
</dbReference>
<dbReference type="NCBIfam" id="TIGR02734">
    <property type="entry name" value="crtI_fam"/>
    <property type="match status" value="1"/>
</dbReference>
<dbReference type="InterPro" id="IPR002937">
    <property type="entry name" value="Amino_oxidase"/>
</dbReference>
<dbReference type="GO" id="GO:0016117">
    <property type="term" value="P:carotenoid biosynthetic process"/>
    <property type="evidence" value="ECO:0007669"/>
    <property type="project" value="UniProtKB-KW"/>
</dbReference>
<keyword evidence="6" id="KW-0732">Signal</keyword>
<evidence type="ECO:0000256" key="5">
    <source>
        <dbReference type="RuleBase" id="RU362075"/>
    </source>
</evidence>
<organism evidence="8">
    <name type="scientific">uncultured Adhaeribacter sp</name>
    <dbReference type="NCBI Taxonomy" id="448109"/>
    <lineage>
        <taxon>Bacteria</taxon>
        <taxon>Pseudomonadati</taxon>
        <taxon>Bacteroidota</taxon>
        <taxon>Cytophagia</taxon>
        <taxon>Cytophagales</taxon>
        <taxon>Hymenobacteraceae</taxon>
        <taxon>Adhaeribacter</taxon>
        <taxon>environmental samples</taxon>
    </lineage>
</organism>
<evidence type="ECO:0000256" key="2">
    <source>
        <dbReference type="ARBA" id="ARBA00006046"/>
    </source>
</evidence>
<reference evidence="8" key="1">
    <citation type="submission" date="2020-02" db="EMBL/GenBank/DDBJ databases">
        <authorList>
            <person name="Meier V. D."/>
        </authorList>
    </citation>
    <scope>NUCLEOTIDE SEQUENCE</scope>
    <source>
        <strain evidence="8">AVDCRST_MAG95</strain>
    </source>
</reference>
<name>A0A6J4I0K9_9BACT</name>
<dbReference type="GO" id="GO:0016491">
    <property type="term" value="F:oxidoreductase activity"/>
    <property type="evidence" value="ECO:0007669"/>
    <property type="project" value="UniProtKB-KW"/>
</dbReference>
<dbReference type="Gene3D" id="3.50.50.60">
    <property type="entry name" value="FAD/NAD(P)-binding domain"/>
    <property type="match status" value="2"/>
</dbReference>
<evidence type="ECO:0000259" key="7">
    <source>
        <dbReference type="Pfam" id="PF01593"/>
    </source>
</evidence>
<feature type="signal peptide" evidence="6">
    <location>
        <begin position="1"/>
        <end position="25"/>
    </location>
</feature>
<dbReference type="PRINTS" id="PR00419">
    <property type="entry name" value="ADXRDTASE"/>
</dbReference>
<dbReference type="EMBL" id="CADCTJ010000389">
    <property type="protein sequence ID" value="CAA9236776.1"/>
    <property type="molecule type" value="Genomic_DNA"/>
</dbReference>
<dbReference type="AlphaFoldDB" id="A0A6J4I0K9"/>
<dbReference type="PANTHER" id="PTHR43734:SF1">
    <property type="entry name" value="PHYTOENE DESATURASE"/>
    <property type="match status" value="1"/>
</dbReference>
<dbReference type="Pfam" id="PF01593">
    <property type="entry name" value="Amino_oxidase"/>
    <property type="match status" value="1"/>
</dbReference>
<keyword evidence="4 5" id="KW-0560">Oxidoreductase</keyword>
<evidence type="ECO:0000256" key="1">
    <source>
        <dbReference type="ARBA" id="ARBA00004829"/>
    </source>
</evidence>
<evidence type="ECO:0000256" key="3">
    <source>
        <dbReference type="ARBA" id="ARBA00022746"/>
    </source>
</evidence>
<protein>
    <submittedName>
        <fullName evidence="8">Phytoene dehydrogenase</fullName>
        <ecNumber evidence="8">1.14.99.-</ecNumber>
    </submittedName>
</protein>
<comment type="pathway">
    <text evidence="1 5">Carotenoid biosynthesis.</text>
</comment>
<comment type="similarity">
    <text evidence="2 5">Belongs to the carotenoid/retinoid oxidoreductase family.</text>
</comment>